<accession>A0A371X1Q7</accession>
<name>A0A371X1Q7_9HYPH</name>
<evidence type="ECO:0000313" key="7">
    <source>
        <dbReference type="EMBL" id="RFC63162.1"/>
    </source>
</evidence>
<keyword evidence="3 6" id="KW-0732">Signal</keyword>
<evidence type="ECO:0000256" key="1">
    <source>
        <dbReference type="ARBA" id="ARBA00004442"/>
    </source>
</evidence>
<keyword evidence="8" id="KW-1185">Reference proteome</keyword>
<comment type="caution">
    <text evidence="7">The sequence shown here is derived from an EMBL/GenBank/DDBJ whole genome shotgun (WGS) entry which is preliminary data.</text>
</comment>
<sequence length="274" mass="29007">MRLNLTASLAAIVLAGAMPAAAQDVYAPYEPNPAPPVAAAYDYGDTDFVFELGIGVAAQPDYLGSDNYMASIYGFGSVEYLNIPGLGAFGGRDGRGFSIGPSFNYVGERDSNDLAGIDGVDATYELGLRAGYEWDNAEVYGALRYGLGGAEGLTGDIGANLIARPTDRLRLKAGPVATFADADYNDAYFSVSPREFVNSGGRFAAYDAGGGFNSVGIHGEARYEIFTDYFVNLDASWNRLVGDAGDSPIVKVAGDDDQYYIGLGVSKRFSLDLF</sequence>
<evidence type="ECO:0000313" key="8">
    <source>
        <dbReference type="Proteomes" id="UP000264310"/>
    </source>
</evidence>
<evidence type="ECO:0000256" key="6">
    <source>
        <dbReference type="SAM" id="SignalP"/>
    </source>
</evidence>
<evidence type="ECO:0000256" key="5">
    <source>
        <dbReference type="ARBA" id="ARBA00023237"/>
    </source>
</evidence>
<comment type="subcellular location">
    <subcellularLocation>
        <location evidence="1">Cell outer membrane</location>
    </subcellularLocation>
</comment>
<dbReference type="GO" id="GO:0009279">
    <property type="term" value="C:cell outer membrane"/>
    <property type="evidence" value="ECO:0007669"/>
    <property type="project" value="UniProtKB-SubCell"/>
</dbReference>
<protein>
    <submittedName>
        <fullName evidence="7">MipA/OmpV family protein</fullName>
    </submittedName>
</protein>
<feature type="signal peptide" evidence="6">
    <location>
        <begin position="1"/>
        <end position="22"/>
    </location>
</feature>
<comment type="similarity">
    <text evidence="2">Belongs to the MipA/OmpV family.</text>
</comment>
<dbReference type="EMBL" id="QURL01000005">
    <property type="protein sequence ID" value="RFC63162.1"/>
    <property type="molecule type" value="Genomic_DNA"/>
</dbReference>
<keyword evidence="4" id="KW-0472">Membrane</keyword>
<dbReference type="Pfam" id="PF06629">
    <property type="entry name" value="MipA"/>
    <property type="match status" value="1"/>
</dbReference>
<organism evidence="7 8">
    <name type="scientific">Fulvimarina endophytica</name>
    <dbReference type="NCBI Taxonomy" id="2293836"/>
    <lineage>
        <taxon>Bacteria</taxon>
        <taxon>Pseudomonadati</taxon>
        <taxon>Pseudomonadota</taxon>
        <taxon>Alphaproteobacteria</taxon>
        <taxon>Hyphomicrobiales</taxon>
        <taxon>Aurantimonadaceae</taxon>
        <taxon>Fulvimarina</taxon>
    </lineage>
</organism>
<evidence type="ECO:0000256" key="3">
    <source>
        <dbReference type="ARBA" id="ARBA00022729"/>
    </source>
</evidence>
<evidence type="ECO:0000256" key="4">
    <source>
        <dbReference type="ARBA" id="ARBA00023136"/>
    </source>
</evidence>
<keyword evidence="5" id="KW-0998">Cell outer membrane</keyword>
<dbReference type="PANTHER" id="PTHR38776">
    <property type="entry name" value="MLTA-INTERACTING PROTEIN-RELATED"/>
    <property type="match status" value="1"/>
</dbReference>
<dbReference type="Proteomes" id="UP000264310">
    <property type="component" value="Unassembled WGS sequence"/>
</dbReference>
<evidence type="ECO:0000256" key="2">
    <source>
        <dbReference type="ARBA" id="ARBA00005722"/>
    </source>
</evidence>
<dbReference type="AlphaFoldDB" id="A0A371X1Q7"/>
<dbReference type="OrthoDB" id="5462484at2"/>
<proteinExistence type="inferred from homology"/>
<feature type="chain" id="PRO_5017027018" evidence="6">
    <location>
        <begin position="23"/>
        <end position="274"/>
    </location>
</feature>
<dbReference type="PANTHER" id="PTHR38776:SF1">
    <property type="entry name" value="MLTA-INTERACTING PROTEIN-RELATED"/>
    <property type="match status" value="1"/>
</dbReference>
<reference evidence="7 8" key="1">
    <citation type="submission" date="2018-08" db="EMBL/GenBank/DDBJ databases">
        <title>Fulvimarina sp. 85, whole genome shotgun sequence.</title>
        <authorList>
            <person name="Tuo L."/>
        </authorList>
    </citation>
    <scope>NUCLEOTIDE SEQUENCE [LARGE SCALE GENOMIC DNA]</scope>
    <source>
        <strain evidence="7 8">85</strain>
    </source>
</reference>
<gene>
    <name evidence="7" type="ORF">DYI37_13035</name>
</gene>
<dbReference type="InterPro" id="IPR010583">
    <property type="entry name" value="MipA"/>
</dbReference>